<comment type="caution">
    <text evidence="1">The sequence shown here is derived from an EMBL/GenBank/DDBJ whole genome shotgun (WGS) entry which is preliminary data.</text>
</comment>
<accession>A0AAW5A9Q8</accession>
<keyword evidence="2" id="KW-1185">Reference proteome</keyword>
<protein>
    <submittedName>
        <fullName evidence="1">Uncharacterized protein</fullName>
    </submittedName>
</protein>
<dbReference type="EMBL" id="WKEW01000076">
    <property type="protein sequence ID" value="MCF5059149.1"/>
    <property type="molecule type" value="Genomic_DNA"/>
</dbReference>
<name>A0AAW5A9Q8_9PSED</name>
<dbReference type="RefSeq" id="WP_236300306.1">
    <property type="nucleotide sequence ID" value="NZ_WKEB01000002.1"/>
</dbReference>
<evidence type="ECO:0000313" key="1">
    <source>
        <dbReference type="EMBL" id="MCF5059149.1"/>
    </source>
</evidence>
<organism evidence="1 2">
    <name type="scientific">Pseudomonas proteolytica</name>
    <dbReference type="NCBI Taxonomy" id="219574"/>
    <lineage>
        <taxon>Bacteria</taxon>
        <taxon>Pseudomonadati</taxon>
        <taxon>Pseudomonadota</taxon>
        <taxon>Gammaproteobacteria</taxon>
        <taxon>Pseudomonadales</taxon>
        <taxon>Pseudomonadaceae</taxon>
        <taxon>Pseudomonas</taxon>
    </lineage>
</organism>
<reference evidence="1 2" key="1">
    <citation type="submission" date="2019-11" db="EMBL/GenBank/DDBJ databases">
        <title>Epiphytic Pseudomonas syringae from cherry orchards.</title>
        <authorList>
            <person name="Hulin M.T."/>
        </authorList>
    </citation>
    <scope>NUCLEOTIDE SEQUENCE [LARGE SCALE GENOMIC DNA]</scope>
    <source>
        <strain evidence="1 2">PA-6-9F</strain>
    </source>
</reference>
<dbReference type="Proteomes" id="UP000814172">
    <property type="component" value="Unassembled WGS sequence"/>
</dbReference>
<gene>
    <name evidence="1" type="ORF">GIW75_19575</name>
</gene>
<proteinExistence type="predicted"/>
<evidence type="ECO:0000313" key="2">
    <source>
        <dbReference type="Proteomes" id="UP000814172"/>
    </source>
</evidence>
<sequence length="97" mass="10327">MQVQVIIGNAGPGKNTTLQEIQTELASQGIDVPIIVGAAYTTPFFLNQIASHAIAGAKYFLADDCTNFQIKAVLGLAAQEEKSGLPYDLVVHLVRQA</sequence>
<dbReference type="AlphaFoldDB" id="A0AAW5A9Q8"/>